<dbReference type="Proteomes" id="UP001295444">
    <property type="component" value="Chromosome 06"/>
</dbReference>
<organism evidence="2 3">
    <name type="scientific">Pelobates cultripes</name>
    <name type="common">Western spadefoot toad</name>
    <dbReference type="NCBI Taxonomy" id="61616"/>
    <lineage>
        <taxon>Eukaryota</taxon>
        <taxon>Metazoa</taxon>
        <taxon>Chordata</taxon>
        <taxon>Craniata</taxon>
        <taxon>Vertebrata</taxon>
        <taxon>Euteleostomi</taxon>
        <taxon>Amphibia</taxon>
        <taxon>Batrachia</taxon>
        <taxon>Anura</taxon>
        <taxon>Pelobatoidea</taxon>
        <taxon>Pelobatidae</taxon>
        <taxon>Pelobates</taxon>
    </lineage>
</organism>
<name>A0AAD1SDU9_PELCU</name>
<evidence type="ECO:0000313" key="3">
    <source>
        <dbReference type="Proteomes" id="UP001295444"/>
    </source>
</evidence>
<feature type="compositionally biased region" description="Polar residues" evidence="1">
    <location>
        <begin position="1"/>
        <end position="12"/>
    </location>
</feature>
<protein>
    <submittedName>
        <fullName evidence="2">Uncharacterized protein</fullName>
    </submittedName>
</protein>
<feature type="region of interest" description="Disordered" evidence="1">
    <location>
        <begin position="79"/>
        <end position="98"/>
    </location>
</feature>
<gene>
    <name evidence="2" type="ORF">PECUL_23A039660</name>
</gene>
<evidence type="ECO:0000313" key="2">
    <source>
        <dbReference type="EMBL" id="CAH2299579.1"/>
    </source>
</evidence>
<sequence length="98" mass="11185">MVPQKEMSSVYRQTRKRIPCTRAKPQRAANPPHTQQPTRSSQTATECTLPKPTKTQWTSPKAELPHTPLVDVQRNGCLERTSRTQNSRVPHKNLTGLW</sequence>
<feature type="region of interest" description="Disordered" evidence="1">
    <location>
        <begin position="1"/>
        <end position="74"/>
    </location>
</feature>
<dbReference type="EMBL" id="OW240917">
    <property type="protein sequence ID" value="CAH2299579.1"/>
    <property type="molecule type" value="Genomic_DNA"/>
</dbReference>
<keyword evidence="3" id="KW-1185">Reference proteome</keyword>
<accession>A0AAD1SDU9</accession>
<reference evidence="2" key="1">
    <citation type="submission" date="2022-03" db="EMBL/GenBank/DDBJ databases">
        <authorList>
            <person name="Alioto T."/>
            <person name="Alioto T."/>
            <person name="Gomez Garrido J."/>
        </authorList>
    </citation>
    <scope>NUCLEOTIDE SEQUENCE</scope>
</reference>
<dbReference type="AlphaFoldDB" id="A0AAD1SDU9"/>
<proteinExistence type="predicted"/>
<evidence type="ECO:0000256" key="1">
    <source>
        <dbReference type="SAM" id="MobiDB-lite"/>
    </source>
</evidence>
<feature type="compositionally biased region" description="Polar residues" evidence="1">
    <location>
        <begin position="32"/>
        <end position="46"/>
    </location>
</feature>